<evidence type="ECO:0000313" key="1">
    <source>
        <dbReference type="EMBL" id="PIS13893.1"/>
    </source>
</evidence>
<dbReference type="Proteomes" id="UP000230033">
    <property type="component" value="Unassembled WGS sequence"/>
</dbReference>
<gene>
    <name evidence="1" type="ORF">COT65_01730</name>
</gene>
<dbReference type="EMBL" id="PEZJ01000021">
    <property type="protein sequence ID" value="PIS13893.1"/>
    <property type="molecule type" value="Genomic_DNA"/>
</dbReference>
<protein>
    <submittedName>
        <fullName evidence="1">Uncharacterized protein</fullName>
    </submittedName>
</protein>
<name>A0A2H0WMN6_9BACT</name>
<sequence>MNAHEKVSPAGERGQLVEAYRLVFRWLPELRTLASGYWSQIGLLNLEGPGASSAEESILRKTAVQMADILLDNPAFKGALEKTGADPINTAIQESLAMIDIIPDLKAGGKNFDRVGDFVVKDD</sequence>
<accession>A0A2H0WMN6</accession>
<organism evidence="1 2">
    <name type="scientific">Candidatus Shapirobacteria bacterium CG09_land_8_20_14_0_10_47_13</name>
    <dbReference type="NCBI Taxonomy" id="1974481"/>
    <lineage>
        <taxon>Bacteria</taxon>
        <taxon>Candidatus Shapironibacteriota</taxon>
    </lineage>
</organism>
<evidence type="ECO:0000313" key="2">
    <source>
        <dbReference type="Proteomes" id="UP000230033"/>
    </source>
</evidence>
<dbReference type="AlphaFoldDB" id="A0A2H0WMN6"/>
<comment type="caution">
    <text evidence="1">The sequence shown here is derived from an EMBL/GenBank/DDBJ whole genome shotgun (WGS) entry which is preliminary data.</text>
</comment>
<reference evidence="2" key="1">
    <citation type="submission" date="2017-09" db="EMBL/GenBank/DDBJ databases">
        <title>Depth-based differentiation of microbial function through sediment-hosted aquifers and enrichment of novel symbionts in the deep terrestrial subsurface.</title>
        <authorList>
            <person name="Probst A.J."/>
            <person name="Ladd B."/>
            <person name="Jarett J.K."/>
            <person name="Geller-Mcgrath D.E."/>
            <person name="Sieber C.M.K."/>
            <person name="Emerson J.B."/>
            <person name="Anantharaman K."/>
            <person name="Thomas B.C."/>
            <person name="Malmstrom R."/>
            <person name="Stieglmeier M."/>
            <person name="Klingl A."/>
            <person name="Woyke T."/>
            <person name="Ryan C.M."/>
            <person name="Banfield J.F."/>
        </authorList>
    </citation>
    <scope>NUCLEOTIDE SEQUENCE [LARGE SCALE GENOMIC DNA]</scope>
</reference>
<proteinExistence type="predicted"/>